<protein>
    <recommendedName>
        <fullName evidence="4">Flagellar FliJ protein</fullName>
    </recommendedName>
</protein>
<accession>A0A327YK70</accession>
<keyword evidence="3" id="KW-1185">Reference proteome</keyword>
<dbReference type="RefSeq" id="WP_009502892.1">
    <property type="nucleotide sequence ID" value="NZ_LIGL01000002.1"/>
</dbReference>
<dbReference type="Proteomes" id="UP000249165">
    <property type="component" value="Unassembled WGS sequence"/>
</dbReference>
<dbReference type="EMBL" id="QLMG01000004">
    <property type="protein sequence ID" value="RAK21404.1"/>
    <property type="molecule type" value="Genomic_DNA"/>
</dbReference>
<reference evidence="2 3" key="1">
    <citation type="submission" date="2018-06" db="EMBL/GenBank/DDBJ databases">
        <title>Genomic Encyclopedia of Archaeal and Bacterial Type Strains, Phase II (KMG-II): from individual species to whole genera.</title>
        <authorList>
            <person name="Goeker M."/>
        </authorList>
    </citation>
    <scope>NUCLEOTIDE SEQUENCE [LARGE SCALE GENOMIC DNA]</scope>
    <source>
        <strain evidence="2 3">DSM 22011</strain>
    </source>
</reference>
<evidence type="ECO:0008006" key="4">
    <source>
        <dbReference type="Google" id="ProtNLM"/>
    </source>
</evidence>
<evidence type="ECO:0000313" key="3">
    <source>
        <dbReference type="Proteomes" id="UP000249165"/>
    </source>
</evidence>
<dbReference type="AlphaFoldDB" id="A0A327YK70"/>
<organism evidence="2 3">
    <name type="scientific">Salipiger aestuarii</name>
    <dbReference type="NCBI Taxonomy" id="568098"/>
    <lineage>
        <taxon>Bacteria</taxon>
        <taxon>Pseudomonadati</taxon>
        <taxon>Pseudomonadota</taxon>
        <taxon>Alphaproteobacteria</taxon>
        <taxon>Rhodobacterales</taxon>
        <taxon>Roseobacteraceae</taxon>
        <taxon>Salipiger</taxon>
    </lineage>
</organism>
<gene>
    <name evidence="2" type="ORF">ATI53_10042</name>
</gene>
<proteinExistence type="predicted"/>
<evidence type="ECO:0000313" key="2">
    <source>
        <dbReference type="EMBL" id="RAK21404.1"/>
    </source>
</evidence>
<name>A0A327YK70_9RHOB</name>
<evidence type="ECO:0000256" key="1">
    <source>
        <dbReference type="SAM" id="MobiDB-lite"/>
    </source>
</evidence>
<comment type="caution">
    <text evidence="2">The sequence shown here is derived from an EMBL/GenBank/DDBJ whole genome shotgun (WGS) entry which is preliminary data.</text>
</comment>
<sequence length="141" mass="16374">MSSEIDDLLRVTALLRERALESYRRDLSEEMRHQGELDRIDGLRQQSFSDHDSVDPRRMLGADTLWQGWLSKRRGEINRAIAMSRAKQAHSMAAARLAFSRDEAAKDVSRQQIAKRRTELMAREESQLEELSQMLKFDPES</sequence>
<feature type="region of interest" description="Disordered" evidence="1">
    <location>
        <begin position="34"/>
        <end position="55"/>
    </location>
</feature>